<dbReference type="EMBL" id="SACO01000021">
    <property type="protein sequence ID" value="RVU02309.1"/>
    <property type="molecule type" value="Genomic_DNA"/>
</dbReference>
<dbReference type="InterPro" id="IPR013325">
    <property type="entry name" value="RNA_pol_sigma_r2"/>
</dbReference>
<dbReference type="InterPro" id="IPR013324">
    <property type="entry name" value="RNA_pol_sigma_r3/r4-like"/>
</dbReference>
<keyword evidence="2" id="KW-0805">Transcription regulation</keyword>
<dbReference type="OrthoDB" id="9794372at2"/>
<dbReference type="GO" id="GO:0016987">
    <property type="term" value="F:sigma factor activity"/>
    <property type="evidence" value="ECO:0007669"/>
    <property type="project" value="UniProtKB-KW"/>
</dbReference>
<protein>
    <submittedName>
        <fullName evidence="7">Sigma-70 family RNA polymerase sigma factor</fullName>
    </submittedName>
</protein>
<reference evidence="7 8" key="1">
    <citation type="submission" date="2019-01" db="EMBL/GenBank/DDBJ databases">
        <authorList>
            <person name="Chen W.-M."/>
        </authorList>
    </citation>
    <scope>NUCLEOTIDE SEQUENCE [LARGE SCALE GENOMIC DNA]</scope>
    <source>
        <strain evidence="7 8">FSY-9</strain>
    </source>
</reference>
<dbReference type="SUPFAM" id="SSF88659">
    <property type="entry name" value="Sigma3 and sigma4 domains of RNA polymerase sigma factors"/>
    <property type="match status" value="1"/>
</dbReference>
<dbReference type="InterPro" id="IPR007627">
    <property type="entry name" value="RNA_pol_sigma70_r2"/>
</dbReference>
<organism evidence="7 8">
    <name type="scientific">Novosphingobium umbonatum</name>
    <dbReference type="NCBI Taxonomy" id="1908524"/>
    <lineage>
        <taxon>Bacteria</taxon>
        <taxon>Pseudomonadati</taxon>
        <taxon>Pseudomonadota</taxon>
        <taxon>Alphaproteobacteria</taxon>
        <taxon>Sphingomonadales</taxon>
        <taxon>Sphingomonadaceae</taxon>
        <taxon>Novosphingobium</taxon>
    </lineage>
</organism>
<dbReference type="GO" id="GO:0003677">
    <property type="term" value="F:DNA binding"/>
    <property type="evidence" value="ECO:0007669"/>
    <property type="project" value="InterPro"/>
</dbReference>
<evidence type="ECO:0000313" key="7">
    <source>
        <dbReference type="EMBL" id="RVU02309.1"/>
    </source>
</evidence>
<evidence type="ECO:0000259" key="5">
    <source>
        <dbReference type="Pfam" id="PF04542"/>
    </source>
</evidence>
<dbReference type="NCBIfam" id="TIGR02937">
    <property type="entry name" value="sigma70-ECF"/>
    <property type="match status" value="1"/>
</dbReference>
<evidence type="ECO:0000256" key="4">
    <source>
        <dbReference type="ARBA" id="ARBA00023163"/>
    </source>
</evidence>
<dbReference type="PANTHER" id="PTHR43133">
    <property type="entry name" value="RNA POLYMERASE ECF-TYPE SIGMA FACTO"/>
    <property type="match status" value="1"/>
</dbReference>
<sequence>MAGRSANSAPVSHDCNSRPIARIAMASSANLESTGNTALLLERLTQAMHGLRRYVHKHMPNKADAEDIVQESLARTLRRAGETHLHQPDHYALRIARNLMADHARQSGSEDHDDGAELLACHAPLPDEQMQQRQRLAIVTAALETMPPLRREVFRRRRLEGQSREEIAQAMGLQPEAVKKHITRAMAQLARALEDSE</sequence>
<evidence type="ECO:0000259" key="6">
    <source>
        <dbReference type="Pfam" id="PF08281"/>
    </source>
</evidence>
<dbReference type="Pfam" id="PF04542">
    <property type="entry name" value="Sigma70_r2"/>
    <property type="match status" value="1"/>
</dbReference>
<dbReference type="Gene3D" id="1.10.1740.10">
    <property type="match status" value="1"/>
</dbReference>
<name>A0A3S2UQT9_9SPHN</name>
<keyword evidence="3" id="KW-0731">Sigma factor</keyword>
<evidence type="ECO:0000256" key="1">
    <source>
        <dbReference type="ARBA" id="ARBA00010641"/>
    </source>
</evidence>
<comment type="caution">
    <text evidence="7">The sequence shown here is derived from an EMBL/GenBank/DDBJ whole genome shotgun (WGS) entry which is preliminary data.</text>
</comment>
<accession>A0A3S2UQT9</accession>
<dbReference type="InterPro" id="IPR014284">
    <property type="entry name" value="RNA_pol_sigma-70_dom"/>
</dbReference>
<dbReference type="InterPro" id="IPR039425">
    <property type="entry name" value="RNA_pol_sigma-70-like"/>
</dbReference>
<dbReference type="AlphaFoldDB" id="A0A3S2UQT9"/>
<dbReference type="Gene3D" id="1.10.10.10">
    <property type="entry name" value="Winged helix-like DNA-binding domain superfamily/Winged helix DNA-binding domain"/>
    <property type="match status" value="1"/>
</dbReference>
<evidence type="ECO:0000313" key="8">
    <source>
        <dbReference type="Proteomes" id="UP000282837"/>
    </source>
</evidence>
<gene>
    <name evidence="7" type="ORF">EOE18_17250</name>
</gene>
<feature type="domain" description="RNA polymerase sigma-70 region 2" evidence="5">
    <location>
        <begin position="51"/>
        <end position="108"/>
    </location>
</feature>
<comment type="similarity">
    <text evidence="1">Belongs to the sigma-70 factor family. ECF subfamily.</text>
</comment>
<evidence type="ECO:0000256" key="3">
    <source>
        <dbReference type="ARBA" id="ARBA00023082"/>
    </source>
</evidence>
<dbReference type="SUPFAM" id="SSF88946">
    <property type="entry name" value="Sigma2 domain of RNA polymerase sigma factors"/>
    <property type="match status" value="1"/>
</dbReference>
<dbReference type="Pfam" id="PF08281">
    <property type="entry name" value="Sigma70_r4_2"/>
    <property type="match status" value="1"/>
</dbReference>
<keyword evidence="8" id="KW-1185">Reference proteome</keyword>
<evidence type="ECO:0000256" key="2">
    <source>
        <dbReference type="ARBA" id="ARBA00023015"/>
    </source>
</evidence>
<dbReference type="GO" id="GO:0006352">
    <property type="term" value="P:DNA-templated transcription initiation"/>
    <property type="evidence" value="ECO:0007669"/>
    <property type="project" value="InterPro"/>
</dbReference>
<proteinExistence type="inferred from homology"/>
<dbReference type="InterPro" id="IPR036388">
    <property type="entry name" value="WH-like_DNA-bd_sf"/>
</dbReference>
<feature type="domain" description="RNA polymerase sigma factor 70 region 4 type 2" evidence="6">
    <location>
        <begin position="138"/>
        <end position="189"/>
    </location>
</feature>
<dbReference type="InterPro" id="IPR013249">
    <property type="entry name" value="RNA_pol_sigma70_r4_t2"/>
</dbReference>
<dbReference type="PANTHER" id="PTHR43133:SF63">
    <property type="entry name" value="RNA POLYMERASE SIGMA FACTOR FECI-RELATED"/>
    <property type="match status" value="1"/>
</dbReference>
<keyword evidence="4" id="KW-0804">Transcription</keyword>
<dbReference type="Proteomes" id="UP000282837">
    <property type="component" value="Unassembled WGS sequence"/>
</dbReference>